<feature type="region of interest" description="Disordered" evidence="1">
    <location>
        <begin position="1"/>
        <end position="20"/>
    </location>
</feature>
<protein>
    <recommendedName>
        <fullName evidence="4">DUF4283 domain-containing protein</fullName>
    </recommendedName>
</protein>
<dbReference type="Proteomes" id="UP000326939">
    <property type="component" value="Chromosome 9"/>
</dbReference>
<reference evidence="3" key="1">
    <citation type="journal article" date="2019" name="Gigascience">
        <title>De novo genome assembly of the endangered Acer yangbiense, a plant species with extremely small populations endemic to Yunnan Province, China.</title>
        <authorList>
            <person name="Yang J."/>
            <person name="Wariss H.M."/>
            <person name="Tao L."/>
            <person name="Zhang R."/>
            <person name="Yun Q."/>
            <person name="Hollingsworth P."/>
            <person name="Dao Z."/>
            <person name="Luo G."/>
            <person name="Guo H."/>
            <person name="Ma Y."/>
            <person name="Sun W."/>
        </authorList>
    </citation>
    <scope>NUCLEOTIDE SEQUENCE [LARGE SCALE GENOMIC DNA]</scope>
    <source>
        <strain evidence="3">cv. br00</strain>
    </source>
</reference>
<dbReference type="PANTHER" id="PTHR31286:SF99">
    <property type="entry name" value="DUF4283 DOMAIN-CONTAINING PROTEIN"/>
    <property type="match status" value="1"/>
</dbReference>
<feature type="compositionally biased region" description="Basic residues" evidence="1">
    <location>
        <begin position="269"/>
        <end position="286"/>
    </location>
</feature>
<name>A0A5N5LF35_9ROSI</name>
<feature type="compositionally biased region" description="Polar residues" evidence="1">
    <location>
        <begin position="1"/>
        <end position="15"/>
    </location>
</feature>
<feature type="compositionally biased region" description="Basic and acidic residues" evidence="1">
    <location>
        <begin position="136"/>
        <end position="155"/>
    </location>
</feature>
<evidence type="ECO:0000313" key="3">
    <source>
        <dbReference type="Proteomes" id="UP000326939"/>
    </source>
</evidence>
<dbReference type="EMBL" id="VDCV01000009">
    <property type="protein sequence ID" value="KAB5540626.1"/>
    <property type="molecule type" value="Genomic_DNA"/>
</dbReference>
<keyword evidence="3" id="KW-1185">Reference proteome</keyword>
<dbReference type="InterPro" id="IPR040256">
    <property type="entry name" value="At4g02000-like"/>
</dbReference>
<feature type="region of interest" description="Disordered" evidence="1">
    <location>
        <begin position="136"/>
        <end position="286"/>
    </location>
</feature>
<feature type="compositionally biased region" description="Basic and acidic residues" evidence="1">
    <location>
        <begin position="193"/>
        <end position="220"/>
    </location>
</feature>
<dbReference type="PANTHER" id="PTHR31286">
    <property type="entry name" value="GLYCINE-RICH CELL WALL STRUCTURAL PROTEIN 1.8-LIKE"/>
    <property type="match status" value="1"/>
</dbReference>
<dbReference type="AlphaFoldDB" id="A0A5N5LF35"/>
<feature type="compositionally biased region" description="Polar residues" evidence="1">
    <location>
        <begin position="177"/>
        <end position="191"/>
    </location>
</feature>
<evidence type="ECO:0008006" key="4">
    <source>
        <dbReference type="Google" id="ProtNLM"/>
    </source>
</evidence>
<comment type="caution">
    <text evidence="2">The sequence shown here is derived from an EMBL/GenBank/DDBJ whole genome shotgun (WGS) entry which is preliminary data.</text>
</comment>
<accession>A0A5N5LF35</accession>
<evidence type="ECO:0000256" key="1">
    <source>
        <dbReference type="SAM" id="MobiDB-lite"/>
    </source>
</evidence>
<organism evidence="2 3">
    <name type="scientific">Salix brachista</name>
    <dbReference type="NCBI Taxonomy" id="2182728"/>
    <lineage>
        <taxon>Eukaryota</taxon>
        <taxon>Viridiplantae</taxon>
        <taxon>Streptophyta</taxon>
        <taxon>Embryophyta</taxon>
        <taxon>Tracheophyta</taxon>
        <taxon>Spermatophyta</taxon>
        <taxon>Magnoliopsida</taxon>
        <taxon>eudicotyledons</taxon>
        <taxon>Gunneridae</taxon>
        <taxon>Pentapetalae</taxon>
        <taxon>rosids</taxon>
        <taxon>fabids</taxon>
        <taxon>Malpighiales</taxon>
        <taxon>Salicaceae</taxon>
        <taxon>Saliceae</taxon>
        <taxon>Salix</taxon>
    </lineage>
</organism>
<feature type="compositionally biased region" description="Basic and acidic residues" evidence="1">
    <location>
        <begin position="167"/>
        <end position="176"/>
    </location>
</feature>
<gene>
    <name evidence="2" type="ORF">DKX38_013600</name>
</gene>
<proteinExistence type="predicted"/>
<feature type="compositionally biased region" description="Polar residues" evidence="1">
    <location>
        <begin position="248"/>
        <end position="260"/>
    </location>
</feature>
<sequence length="286" mass="31444">MATSRSTQVQQQQPRTWADKVRVSNSSSRCKLDKLPRQLAGTVLNIPKDIVHGLQKVMVMANDFMVFQFKSEEAIEEGRRMEYARVCVEIEVDTPLVHHFPMDSSLTEQPLMVEVTYEWKPARCASCKVFGHSCKPKEDLGKGKEDQREADRGQEQEVPTPLGNPTKEVKESRHSEPVNSNKDPITTQPSAHINDKAEGTNKLDKAQTGLRCKEKAKGIMEDQMGLGIESMMDSGHTSEGGAEAEASGCSTSAGTSIKNNGSSTPSPKATKKKKGAKKRRATQSLS</sequence>
<evidence type="ECO:0000313" key="2">
    <source>
        <dbReference type="EMBL" id="KAB5540626.1"/>
    </source>
</evidence>